<dbReference type="STRING" id="560555.BST30_17725"/>
<dbReference type="InterPro" id="IPR050226">
    <property type="entry name" value="NagZ_Beta-hexosaminidase"/>
</dbReference>
<dbReference type="PROSITE" id="PS51257">
    <property type="entry name" value="PROKAR_LIPOPROTEIN"/>
    <property type="match status" value="1"/>
</dbReference>
<dbReference type="RefSeq" id="WP_083096672.1">
    <property type="nucleotide sequence ID" value="NZ_AP022590.1"/>
</dbReference>
<evidence type="ECO:0000256" key="2">
    <source>
        <dbReference type="ARBA" id="ARBA00005336"/>
    </source>
</evidence>
<dbReference type="InterPro" id="IPR017853">
    <property type="entry name" value="GH"/>
</dbReference>
<dbReference type="Pfam" id="PF00933">
    <property type="entry name" value="Glyco_hydro_3"/>
    <property type="match status" value="1"/>
</dbReference>
<comment type="catalytic activity">
    <reaction evidence="1">
        <text>Hydrolysis of terminal non-reducing N-acetyl-D-hexosamine residues in N-acetyl-beta-D-hexosaminides.</text>
        <dbReference type="EC" id="3.2.1.52"/>
    </reaction>
</comment>
<evidence type="ECO:0000256" key="1">
    <source>
        <dbReference type="ARBA" id="ARBA00001231"/>
    </source>
</evidence>
<dbReference type="GO" id="GO:0004563">
    <property type="term" value="F:beta-N-acetylhexosaminidase activity"/>
    <property type="evidence" value="ECO:0007669"/>
    <property type="project" value="UniProtKB-EC"/>
</dbReference>
<name>A0A1X0FP97_MYCNT</name>
<keyword evidence="6" id="KW-0732">Signal</keyword>
<evidence type="ECO:0000259" key="7">
    <source>
        <dbReference type="Pfam" id="PF00933"/>
    </source>
</evidence>
<keyword evidence="5" id="KW-0326">Glycosidase</keyword>
<dbReference type="EC" id="3.2.1.52" evidence="3"/>
<dbReference type="Proteomes" id="UP000192760">
    <property type="component" value="Unassembled WGS sequence"/>
</dbReference>
<dbReference type="EMBL" id="AP022590">
    <property type="protein sequence ID" value="BBY39515.1"/>
    <property type="molecule type" value="Genomic_DNA"/>
</dbReference>
<gene>
    <name evidence="8" type="primary">lpqI</name>
    <name evidence="9" type="ORF">BST30_17725</name>
    <name evidence="8" type="ORF">MMAN_36490</name>
</gene>
<reference evidence="9 10" key="1">
    <citation type="submission" date="2017-02" db="EMBL/GenBank/DDBJ databases">
        <title>The new phylogeny of genus Mycobacterium.</title>
        <authorList>
            <person name="Tortoli E."/>
            <person name="Trovato A."/>
            <person name="Cirillo D.M."/>
        </authorList>
    </citation>
    <scope>NUCLEOTIDE SEQUENCE [LARGE SCALE GENOMIC DNA]</scope>
    <source>
        <strain evidence="9 10">DSM 45255</strain>
    </source>
</reference>
<evidence type="ECO:0000256" key="3">
    <source>
        <dbReference type="ARBA" id="ARBA00012663"/>
    </source>
</evidence>
<dbReference type="InterPro" id="IPR036962">
    <property type="entry name" value="Glyco_hydro_3_N_sf"/>
</dbReference>
<accession>A0A1X0FP97</accession>
<dbReference type="InterPro" id="IPR001764">
    <property type="entry name" value="Glyco_hydro_3_N"/>
</dbReference>
<proteinExistence type="inferred from homology"/>
<dbReference type="GO" id="GO:0009254">
    <property type="term" value="P:peptidoglycan turnover"/>
    <property type="evidence" value="ECO:0007669"/>
    <property type="project" value="TreeGrafter"/>
</dbReference>
<evidence type="ECO:0000256" key="5">
    <source>
        <dbReference type="ARBA" id="ARBA00023295"/>
    </source>
</evidence>
<dbReference type="PANTHER" id="PTHR30480:SF13">
    <property type="entry name" value="BETA-HEXOSAMINIDASE"/>
    <property type="match status" value="1"/>
</dbReference>
<dbReference type="Proteomes" id="UP000465812">
    <property type="component" value="Chromosome"/>
</dbReference>
<evidence type="ECO:0000256" key="4">
    <source>
        <dbReference type="ARBA" id="ARBA00022801"/>
    </source>
</evidence>
<keyword evidence="4" id="KW-0378">Hydrolase</keyword>
<dbReference type="GO" id="GO:0005975">
    <property type="term" value="P:carbohydrate metabolic process"/>
    <property type="evidence" value="ECO:0007669"/>
    <property type="project" value="InterPro"/>
</dbReference>
<dbReference type="AlphaFoldDB" id="A0A1X0FP97"/>
<evidence type="ECO:0000313" key="10">
    <source>
        <dbReference type="Proteomes" id="UP000192760"/>
    </source>
</evidence>
<feature type="chain" id="PRO_5012484694" description="beta-N-acetylhexosaminidase" evidence="6">
    <location>
        <begin position="25"/>
        <end position="384"/>
    </location>
</feature>
<organism evidence="9 10">
    <name type="scientific">Mycobacterium mantenii</name>
    <dbReference type="NCBI Taxonomy" id="560555"/>
    <lineage>
        <taxon>Bacteria</taxon>
        <taxon>Bacillati</taxon>
        <taxon>Actinomycetota</taxon>
        <taxon>Actinomycetes</taxon>
        <taxon>Mycobacteriales</taxon>
        <taxon>Mycobacteriaceae</taxon>
        <taxon>Mycobacterium</taxon>
        <taxon>Mycobacterium avium complex (MAC)</taxon>
    </lineage>
</organism>
<evidence type="ECO:0000313" key="8">
    <source>
        <dbReference type="EMBL" id="BBY39515.1"/>
    </source>
</evidence>
<comment type="similarity">
    <text evidence="2">Belongs to the glycosyl hydrolase 3 family.</text>
</comment>
<evidence type="ECO:0000256" key="6">
    <source>
        <dbReference type="SAM" id="SignalP"/>
    </source>
</evidence>
<feature type="signal peptide" evidence="6">
    <location>
        <begin position="1"/>
        <end position="24"/>
    </location>
</feature>
<dbReference type="PANTHER" id="PTHR30480">
    <property type="entry name" value="BETA-HEXOSAMINIDASE-RELATED"/>
    <property type="match status" value="1"/>
</dbReference>
<keyword evidence="11" id="KW-1185">Reference proteome</keyword>
<dbReference type="EMBL" id="MVHW01000021">
    <property type="protein sequence ID" value="ORB03566.1"/>
    <property type="molecule type" value="Genomic_DNA"/>
</dbReference>
<dbReference type="SUPFAM" id="SSF51445">
    <property type="entry name" value="(Trans)glycosidases"/>
    <property type="match status" value="1"/>
</dbReference>
<reference evidence="8 11" key="2">
    <citation type="journal article" date="2019" name="Emerg. Microbes Infect.">
        <title>Comprehensive subspecies identification of 175 nontuberculous mycobacteria species based on 7547 genomic profiles.</title>
        <authorList>
            <person name="Matsumoto Y."/>
            <person name="Kinjo T."/>
            <person name="Motooka D."/>
            <person name="Nabeya D."/>
            <person name="Jung N."/>
            <person name="Uechi K."/>
            <person name="Horii T."/>
            <person name="Iida T."/>
            <person name="Fujita J."/>
            <person name="Nakamura S."/>
        </authorList>
    </citation>
    <scope>NUCLEOTIDE SEQUENCE [LARGE SCALE GENOMIC DNA]</scope>
    <source>
        <strain evidence="8 11">JCM 18113</strain>
    </source>
</reference>
<sequence>MAFSRTFAVLAAAAVLVAGCGHHAAPPARSSTSSKPVAAPPAPPVCADPTAVPATMGIRDKLAQLLMVGVKNADDARAVVNGYHVGGIFIGSWTDLSIFNGPLADISAKAGPLPLAVSVDEEGGRVSRLKSLIGTSPSPRELAQTQTVQQVHDLAADRGRKMHDLGITVDFAPVVDVSDEPDDAVIGNRSFSADPAKVTDYAGAYAQGLREAGLMPVLKHFPGHGHGSGDSHTGGVVTPPLDALQNNDLVPYRTLVAVPPVGVMVGHLQVPGLTGDAPASLSPDAVQLLRNGVGYKGPPFTGPVFSDDLSSMAAISDRYGVAEAVLRSLRAGVDVALWVTTDEVPAVLDRLQQAVASGDLPAKQVDESLVRVATMKGRSPTCGH</sequence>
<feature type="domain" description="Glycoside hydrolase family 3 N-terminal" evidence="7">
    <location>
        <begin position="58"/>
        <end position="374"/>
    </location>
</feature>
<dbReference type="Gene3D" id="3.20.20.300">
    <property type="entry name" value="Glycoside hydrolase, family 3, N-terminal domain"/>
    <property type="match status" value="1"/>
</dbReference>
<reference evidence="8" key="3">
    <citation type="submission" date="2020-02" db="EMBL/GenBank/DDBJ databases">
        <authorList>
            <person name="Matsumoto Y."/>
            <person name="Kinjo T."/>
            <person name="Motooka D."/>
            <person name="Nabeya D."/>
            <person name="Jung N."/>
            <person name="Uechi K."/>
            <person name="Horii T."/>
            <person name="Iida T."/>
            <person name="Fujita J."/>
            <person name="Nakamura S."/>
        </authorList>
    </citation>
    <scope>NUCLEOTIDE SEQUENCE</scope>
    <source>
        <strain evidence="8">JCM 18113</strain>
    </source>
</reference>
<evidence type="ECO:0000313" key="11">
    <source>
        <dbReference type="Proteomes" id="UP000465812"/>
    </source>
</evidence>
<evidence type="ECO:0000313" key="9">
    <source>
        <dbReference type="EMBL" id="ORB03566.1"/>
    </source>
</evidence>
<protein>
    <recommendedName>
        <fullName evidence="3">beta-N-acetylhexosaminidase</fullName>
        <ecNumber evidence="3">3.2.1.52</ecNumber>
    </recommendedName>
</protein>